<dbReference type="PANTHER" id="PTHR42994">
    <property type="entry name" value="PEPTIDASE T"/>
    <property type="match status" value="1"/>
</dbReference>
<dbReference type="InterPro" id="IPR036264">
    <property type="entry name" value="Bact_exopeptidase_dim_dom"/>
</dbReference>
<dbReference type="GO" id="GO:0004177">
    <property type="term" value="F:aminopeptidase activity"/>
    <property type="evidence" value="ECO:0007669"/>
    <property type="project" value="UniProtKB-UniRule"/>
</dbReference>
<dbReference type="PANTHER" id="PTHR42994:SF2">
    <property type="entry name" value="PEPTIDASE"/>
    <property type="match status" value="1"/>
</dbReference>
<feature type="binding site" evidence="7">
    <location>
        <position position="140"/>
    </location>
    <ligand>
        <name>Zn(2+)</name>
        <dbReference type="ChEBI" id="CHEBI:29105"/>
        <label>2</label>
    </ligand>
</feature>
<dbReference type="Pfam" id="PF01546">
    <property type="entry name" value="Peptidase_M20"/>
    <property type="match status" value="1"/>
</dbReference>
<dbReference type="Proteomes" id="UP000198870">
    <property type="component" value="Unassembled WGS sequence"/>
</dbReference>
<dbReference type="SUPFAM" id="SSF55031">
    <property type="entry name" value="Bacterial exopeptidase dimerisation domain"/>
    <property type="match status" value="1"/>
</dbReference>
<organism evidence="9 10">
    <name type="scientific">Desulfoluna spongiiphila</name>
    <dbReference type="NCBI Taxonomy" id="419481"/>
    <lineage>
        <taxon>Bacteria</taxon>
        <taxon>Pseudomonadati</taxon>
        <taxon>Thermodesulfobacteriota</taxon>
        <taxon>Desulfobacteria</taxon>
        <taxon>Desulfobacterales</taxon>
        <taxon>Desulfolunaceae</taxon>
        <taxon>Desulfoluna</taxon>
    </lineage>
</organism>
<dbReference type="GO" id="GO:0046872">
    <property type="term" value="F:metal ion binding"/>
    <property type="evidence" value="ECO:0007669"/>
    <property type="project" value="UniProtKB-UniRule"/>
</dbReference>
<dbReference type="InterPro" id="IPR011650">
    <property type="entry name" value="Peptidase_M20_dimer"/>
</dbReference>
<gene>
    <name evidence="9" type="ORF">SAMN05216233_109149</name>
</gene>
<dbReference type="RefSeq" id="WP_092211215.1">
    <property type="nucleotide sequence ID" value="NZ_FMUX01000009.1"/>
</dbReference>
<feature type="active site" description="Proton acceptor" evidence="6">
    <location>
        <position position="139"/>
    </location>
</feature>
<evidence type="ECO:0000259" key="8">
    <source>
        <dbReference type="Pfam" id="PF07687"/>
    </source>
</evidence>
<name>A0A1G5G269_9BACT</name>
<feature type="binding site" evidence="7">
    <location>
        <position position="106"/>
    </location>
    <ligand>
        <name>Zn(2+)</name>
        <dbReference type="ChEBI" id="CHEBI:29105"/>
        <label>1</label>
    </ligand>
</feature>
<dbReference type="EMBL" id="FMUX01000009">
    <property type="protein sequence ID" value="SCY45427.1"/>
    <property type="molecule type" value="Genomic_DNA"/>
</dbReference>
<proteinExistence type="inferred from homology"/>
<evidence type="ECO:0000256" key="3">
    <source>
        <dbReference type="ARBA" id="ARBA00022801"/>
    </source>
</evidence>
<feature type="binding site" evidence="7">
    <location>
        <position position="163"/>
    </location>
    <ligand>
        <name>Zn(2+)</name>
        <dbReference type="ChEBI" id="CHEBI:29105"/>
        <label>1</label>
    </ligand>
</feature>
<comment type="similarity">
    <text evidence="5">Belongs to the peptidase M42 family.</text>
</comment>
<feature type="domain" description="Peptidase M20 dimerisation" evidence="8">
    <location>
        <begin position="178"/>
        <end position="269"/>
    </location>
</feature>
<accession>A0A1G5G269</accession>
<dbReference type="NCBIfam" id="TIGR01883">
    <property type="entry name" value="PepT-like"/>
    <property type="match status" value="1"/>
</dbReference>
<reference evidence="9 10" key="1">
    <citation type="submission" date="2016-10" db="EMBL/GenBank/DDBJ databases">
        <authorList>
            <person name="de Groot N.N."/>
        </authorList>
    </citation>
    <scope>NUCLEOTIDE SEQUENCE [LARGE SCALE GENOMIC DNA]</scope>
    <source>
        <strain evidence="9 10">AA1</strain>
    </source>
</reference>
<dbReference type="Pfam" id="PF07687">
    <property type="entry name" value="M20_dimer"/>
    <property type="match status" value="1"/>
</dbReference>
<dbReference type="AlphaFoldDB" id="A0A1G5G269"/>
<keyword evidence="2 7" id="KW-0479">Metal-binding</keyword>
<keyword evidence="9" id="KW-0645">Protease</keyword>
<sequence>MINTDRLTERFIRFAETDSPSRSEKAMADMLAEELKALGAEVSFDDAHAGCGSQTGNLFARFSGTVDAAPMLLSGHMDTVVPGEGIQVVLEDGVFRSAGDTVLGGDDKSALAIILEVMETLTEKNLPCPPVEIVFTVCEEIGLLGAKHFDTKKLKSDMGYILDSKDTEAVVTNAPFAVHYTVTVHGVSAHAGMEPEKGVSAIAVASDAITRITCGRIDSETTCNIGKIEGGSATNIVPDRVEITGEARSHSKEKLDAIVESIHTAFREAVVHAGGGDDETLPRFEIDVNEDFPGTSVPHDHAVVALAQEAGKALGRTIVTQRVGGGSDANVFFGKGITAGVLGTGMTDVHTVNESITLADMTACAELLCTILGNHAKQGA</sequence>
<dbReference type="PIRSF" id="PIRSF001123">
    <property type="entry name" value="PepA_GA"/>
    <property type="match status" value="1"/>
</dbReference>
<keyword evidence="3" id="KW-0378">Hydrolase</keyword>
<evidence type="ECO:0000256" key="6">
    <source>
        <dbReference type="PIRSR" id="PIRSR001123-1"/>
    </source>
</evidence>
<evidence type="ECO:0000313" key="9">
    <source>
        <dbReference type="EMBL" id="SCY45427.1"/>
    </source>
</evidence>
<evidence type="ECO:0000256" key="1">
    <source>
        <dbReference type="ARBA" id="ARBA00001947"/>
    </source>
</evidence>
<dbReference type="Gene3D" id="3.30.70.360">
    <property type="match status" value="1"/>
</dbReference>
<evidence type="ECO:0000313" key="10">
    <source>
        <dbReference type="Proteomes" id="UP000198870"/>
    </source>
</evidence>
<keyword evidence="9" id="KW-0031">Aminopeptidase</keyword>
<comment type="cofactor">
    <cofactor evidence="1">
        <name>Zn(2+)</name>
        <dbReference type="ChEBI" id="CHEBI:29105"/>
    </cofactor>
</comment>
<feature type="binding site" evidence="7">
    <location>
        <position position="106"/>
    </location>
    <ligand>
        <name>Zn(2+)</name>
        <dbReference type="ChEBI" id="CHEBI:29105"/>
        <label>2</label>
    </ligand>
</feature>
<protein>
    <submittedName>
        <fullName evidence="9">Tripeptide aminopeptidase</fullName>
    </submittedName>
</protein>
<comment type="cofactor">
    <cofactor evidence="7">
        <name>a divalent metal cation</name>
        <dbReference type="ChEBI" id="CHEBI:60240"/>
    </cofactor>
    <text evidence="7">Binds 2 divalent metal cations per subunit.</text>
</comment>
<evidence type="ECO:0000256" key="7">
    <source>
        <dbReference type="PIRSR" id="PIRSR001123-2"/>
    </source>
</evidence>
<dbReference type="STRING" id="419481.SAMN05216233_109149"/>
<evidence type="ECO:0000256" key="5">
    <source>
        <dbReference type="PIRNR" id="PIRNR001123"/>
    </source>
</evidence>
<dbReference type="Gene3D" id="3.40.630.10">
    <property type="entry name" value="Zn peptidases"/>
    <property type="match status" value="1"/>
</dbReference>
<dbReference type="OrthoDB" id="9809784at2"/>
<dbReference type="InterPro" id="IPR002933">
    <property type="entry name" value="Peptidase_M20"/>
</dbReference>
<keyword evidence="4" id="KW-0862">Zinc</keyword>
<dbReference type="InterPro" id="IPR010162">
    <property type="entry name" value="PepT-like"/>
</dbReference>
<dbReference type="InterPro" id="IPR008007">
    <property type="entry name" value="Peptidase_M42"/>
</dbReference>
<dbReference type="SUPFAM" id="SSF53187">
    <property type="entry name" value="Zn-dependent exopeptidases"/>
    <property type="match status" value="1"/>
</dbReference>
<evidence type="ECO:0000256" key="4">
    <source>
        <dbReference type="ARBA" id="ARBA00022833"/>
    </source>
</evidence>
<evidence type="ECO:0000256" key="2">
    <source>
        <dbReference type="ARBA" id="ARBA00022723"/>
    </source>
</evidence>
<keyword evidence="10" id="KW-1185">Reference proteome</keyword>